<dbReference type="Proteomes" id="UP001610446">
    <property type="component" value="Unassembled WGS sequence"/>
</dbReference>
<accession>A0ABR4JAM8</accession>
<comment type="caution">
    <text evidence="1">The sequence shown here is derived from an EMBL/GenBank/DDBJ whole genome shotgun (WGS) entry which is preliminary data.</text>
</comment>
<dbReference type="InterPro" id="IPR053037">
    <property type="entry name" value="Pericyclase_pydY-like"/>
</dbReference>
<evidence type="ECO:0000313" key="2">
    <source>
        <dbReference type="Proteomes" id="UP001610446"/>
    </source>
</evidence>
<dbReference type="PANTHER" id="PTHR38115:SF1">
    <property type="entry name" value="LIPOCALIN-LIKE DOMAIN-CONTAINING PROTEIN"/>
    <property type="match status" value="1"/>
</dbReference>
<dbReference type="PANTHER" id="PTHR38115">
    <property type="entry name" value="LIPOCALIN-LIKE DOMAIN-CONTAINING PROTEIN"/>
    <property type="match status" value="1"/>
</dbReference>
<organism evidence="1 2">
    <name type="scientific">Aspergillus pseudoustus</name>
    <dbReference type="NCBI Taxonomy" id="1810923"/>
    <lineage>
        <taxon>Eukaryota</taxon>
        <taxon>Fungi</taxon>
        <taxon>Dikarya</taxon>
        <taxon>Ascomycota</taxon>
        <taxon>Pezizomycotina</taxon>
        <taxon>Eurotiomycetes</taxon>
        <taxon>Eurotiomycetidae</taxon>
        <taxon>Eurotiales</taxon>
        <taxon>Aspergillaceae</taxon>
        <taxon>Aspergillus</taxon>
        <taxon>Aspergillus subgen. Nidulantes</taxon>
    </lineage>
</organism>
<proteinExistence type="predicted"/>
<gene>
    <name evidence="1" type="ORF">BJY01DRAFT_251629</name>
</gene>
<evidence type="ECO:0000313" key="1">
    <source>
        <dbReference type="EMBL" id="KAL2837113.1"/>
    </source>
</evidence>
<name>A0ABR4JAM8_9EURO</name>
<protein>
    <submittedName>
        <fullName evidence="1">Uncharacterized protein</fullName>
    </submittedName>
</protein>
<reference evidence="1 2" key="1">
    <citation type="submission" date="2024-07" db="EMBL/GenBank/DDBJ databases">
        <title>Section-level genome sequencing and comparative genomics of Aspergillus sections Usti and Cavernicolus.</title>
        <authorList>
            <consortium name="Lawrence Berkeley National Laboratory"/>
            <person name="Nybo J.L."/>
            <person name="Vesth T.C."/>
            <person name="Theobald S."/>
            <person name="Frisvad J.C."/>
            <person name="Larsen T.O."/>
            <person name="Kjaerboelling I."/>
            <person name="Rothschild-Mancinelli K."/>
            <person name="Lyhne E.K."/>
            <person name="Kogle M.E."/>
            <person name="Barry K."/>
            <person name="Clum A."/>
            <person name="Na H."/>
            <person name="Ledsgaard L."/>
            <person name="Lin J."/>
            <person name="Lipzen A."/>
            <person name="Kuo A."/>
            <person name="Riley R."/>
            <person name="Mondo S."/>
            <person name="Labutti K."/>
            <person name="Haridas S."/>
            <person name="Pangalinan J."/>
            <person name="Salamov A.A."/>
            <person name="Simmons B.A."/>
            <person name="Magnuson J.K."/>
            <person name="Chen J."/>
            <person name="Drula E."/>
            <person name="Henrissat B."/>
            <person name="Wiebenga A."/>
            <person name="Lubbers R.J."/>
            <person name="Gomes A.C."/>
            <person name="Makela M.R."/>
            <person name="Stajich J."/>
            <person name="Grigoriev I.V."/>
            <person name="Mortensen U.H."/>
            <person name="De Vries R.P."/>
            <person name="Baker S.E."/>
            <person name="Andersen M.R."/>
        </authorList>
    </citation>
    <scope>NUCLEOTIDE SEQUENCE [LARGE SCALE GENOMIC DNA]</scope>
    <source>
        <strain evidence="1 2">CBS 123904</strain>
    </source>
</reference>
<dbReference type="EMBL" id="JBFXLU010000166">
    <property type="protein sequence ID" value="KAL2837113.1"/>
    <property type="molecule type" value="Genomic_DNA"/>
</dbReference>
<sequence length="216" mass="23402">MSDLTNDALNAFLGAWVMDKGRSNNIDGVLTLQGVGWLKRKAMLVATVTLRNTLAENKGSTSHPLKLVTGLTVTGGIPGAMEARVFDWADKHHDDNVFGNVIIRTQLLKAVQNSEGTLRANLRLELSLAQAADEQDAELFLASDAVGSSALAAETGNGSPVYIHDFIRSEVGKWSVEQVWGLELVGSTNFLTRRIVATKDGKYEKALIVYKFDASL</sequence>
<keyword evidence="2" id="KW-1185">Reference proteome</keyword>